<dbReference type="EMBL" id="JAAMRR010000173">
    <property type="protein sequence ID" value="NGX94300.1"/>
    <property type="molecule type" value="Genomic_DNA"/>
</dbReference>
<feature type="non-terminal residue" evidence="1">
    <location>
        <position position="207"/>
    </location>
</feature>
<sequence>MDDQIVNAAKIIGKSAQRQELFRRVYFGKKRLKLVRDIAKAMGLSEKAVLTVGRKLADNHVITQHKVGNGTGYGKIDFCTSHKNRILAYAKQPSKLSKVSTKSSPKSVTNVTIKNMGVKIQVKQITCEDLDQFAKMKKVKVAVSRKIPEKKFKYGIAKLAKQSGDFTDWGGEPNDLYTSKIHVRGRRYAMAFAFKGPATKGKLTPKK</sequence>
<evidence type="ECO:0000313" key="2">
    <source>
        <dbReference type="Proteomes" id="UP000480266"/>
    </source>
</evidence>
<organism evidence="1 2">
    <name type="scientific">Candidatus Afipia apatlaquensis</name>
    <dbReference type="NCBI Taxonomy" id="2712852"/>
    <lineage>
        <taxon>Bacteria</taxon>
        <taxon>Pseudomonadati</taxon>
        <taxon>Pseudomonadota</taxon>
        <taxon>Alphaproteobacteria</taxon>
        <taxon>Hyphomicrobiales</taxon>
        <taxon>Nitrobacteraceae</taxon>
        <taxon>Afipia</taxon>
    </lineage>
</organism>
<comment type="caution">
    <text evidence="1">The sequence shown here is derived from an EMBL/GenBank/DDBJ whole genome shotgun (WGS) entry which is preliminary data.</text>
</comment>
<dbReference type="AlphaFoldDB" id="A0A7C9RDR3"/>
<proteinExistence type="predicted"/>
<protein>
    <submittedName>
        <fullName evidence="1">Uncharacterized protein</fullName>
    </submittedName>
</protein>
<evidence type="ECO:0000313" key="1">
    <source>
        <dbReference type="EMBL" id="NGX94300.1"/>
    </source>
</evidence>
<keyword evidence="2" id="KW-1185">Reference proteome</keyword>
<gene>
    <name evidence="1" type="ORF">G4V63_03385</name>
</gene>
<dbReference type="Proteomes" id="UP000480266">
    <property type="component" value="Unassembled WGS sequence"/>
</dbReference>
<accession>A0A7C9RDR3</accession>
<name>A0A7C9RDR3_9BRAD</name>
<reference evidence="1" key="1">
    <citation type="submission" date="2020-02" db="EMBL/GenBank/DDBJ databases">
        <title>Draft genome sequence of Candidatus Afipia apatlaquensis IBT-C3, a potential strain for decolorization of textile dyes.</title>
        <authorList>
            <person name="Sanchez-Reyes A."/>
            <person name="Breton-Deval L."/>
            <person name="Mangelson H."/>
            <person name="Sanchez-Flores A."/>
        </authorList>
    </citation>
    <scope>NUCLEOTIDE SEQUENCE [LARGE SCALE GENOMIC DNA]</scope>
    <source>
        <strain evidence="1">IBT-C3</strain>
    </source>
</reference>